<name>A0ABW2N3E6_9ACTN</name>
<dbReference type="Pfam" id="PF12680">
    <property type="entry name" value="SnoaL_2"/>
    <property type="match status" value="1"/>
</dbReference>
<protein>
    <submittedName>
        <fullName evidence="2">Nuclear transport factor 2 family protein</fullName>
    </submittedName>
</protein>
<accession>A0ABW2N3E6</accession>
<proteinExistence type="predicted"/>
<evidence type="ECO:0000313" key="3">
    <source>
        <dbReference type="Proteomes" id="UP001596524"/>
    </source>
</evidence>
<comment type="caution">
    <text evidence="2">The sequence shown here is derived from an EMBL/GenBank/DDBJ whole genome shotgun (WGS) entry which is preliminary data.</text>
</comment>
<feature type="domain" description="SnoaL-like" evidence="1">
    <location>
        <begin position="7"/>
        <end position="104"/>
    </location>
</feature>
<dbReference type="RefSeq" id="WP_255891663.1">
    <property type="nucleotide sequence ID" value="NZ_JAFMZM010000005.1"/>
</dbReference>
<dbReference type="InterPro" id="IPR032710">
    <property type="entry name" value="NTF2-like_dom_sf"/>
</dbReference>
<dbReference type="SUPFAM" id="SSF54427">
    <property type="entry name" value="NTF2-like"/>
    <property type="match status" value="1"/>
</dbReference>
<gene>
    <name evidence="2" type="ORF">ACFQO6_08960</name>
</gene>
<dbReference type="EMBL" id="JBHTCH010000012">
    <property type="protein sequence ID" value="MFC7360395.1"/>
    <property type="molecule type" value="Genomic_DNA"/>
</dbReference>
<dbReference type="Gene3D" id="3.10.450.50">
    <property type="match status" value="1"/>
</dbReference>
<dbReference type="InterPro" id="IPR037401">
    <property type="entry name" value="SnoaL-like"/>
</dbReference>
<sequence length="119" mass="13066">MSETTLARYYRAVDEDRLDDALAMLDPDVRFTIVLPAGARRGLGRTEMGGYLGARGVSNRAHVVLRQSRDADVEFVYGKVTEGPTTTGRFLSGVRLGADGLIASYQVTFDTDHVLVEDR</sequence>
<reference evidence="3" key="1">
    <citation type="journal article" date="2019" name="Int. J. Syst. Evol. Microbiol.">
        <title>The Global Catalogue of Microorganisms (GCM) 10K type strain sequencing project: providing services to taxonomists for standard genome sequencing and annotation.</title>
        <authorList>
            <consortium name="The Broad Institute Genomics Platform"/>
            <consortium name="The Broad Institute Genome Sequencing Center for Infectious Disease"/>
            <person name="Wu L."/>
            <person name="Ma J."/>
        </authorList>
    </citation>
    <scope>NUCLEOTIDE SEQUENCE [LARGE SCALE GENOMIC DNA]</scope>
    <source>
        <strain evidence="3">FCH27</strain>
    </source>
</reference>
<organism evidence="2 3">
    <name type="scientific">Nocardioides astragali</name>
    <dbReference type="NCBI Taxonomy" id="1776736"/>
    <lineage>
        <taxon>Bacteria</taxon>
        <taxon>Bacillati</taxon>
        <taxon>Actinomycetota</taxon>
        <taxon>Actinomycetes</taxon>
        <taxon>Propionibacteriales</taxon>
        <taxon>Nocardioidaceae</taxon>
        <taxon>Nocardioides</taxon>
    </lineage>
</organism>
<dbReference type="Proteomes" id="UP001596524">
    <property type="component" value="Unassembled WGS sequence"/>
</dbReference>
<evidence type="ECO:0000259" key="1">
    <source>
        <dbReference type="Pfam" id="PF12680"/>
    </source>
</evidence>
<evidence type="ECO:0000313" key="2">
    <source>
        <dbReference type="EMBL" id="MFC7360395.1"/>
    </source>
</evidence>
<keyword evidence="3" id="KW-1185">Reference proteome</keyword>